<evidence type="ECO:0000313" key="6">
    <source>
        <dbReference type="EMBL" id="EHG18843.1"/>
    </source>
</evidence>
<dbReference type="PANTHER" id="PTHR12338:SF8">
    <property type="entry name" value="HEME_HEMOPEXIN-BINDING PROTEIN"/>
    <property type="match status" value="1"/>
</dbReference>
<dbReference type="InterPro" id="IPR011050">
    <property type="entry name" value="Pectin_lyase_fold/virulence"/>
</dbReference>
<dbReference type="Proteomes" id="UP000004129">
    <property type="component" value="Unassembled WGS sequence"/>
</dbReference>
<evidence type="ECO:0000256" key="3">
    <source>
        <dbReference type="ARBA" id="ARBA00022729"/>
    </source>
</evidence>
<dbReference type="SUPFAM" id="SSF51126">
    <property type="entry name" value="Pectin lyase-like"/>
    <property type="match status" value="1"/>
</dbReference>
<dbReference type="STRING" id="679201.HMPREF9334_01981"/>
<dbReference type="Pfam" id="PF18676">
    <property type="entry name" value="MBG_2"/>
    <property type="match status" value="4"/>
</dbReference>
<dbReference type="Pfam" id="PF05860">
    <property type="entry name" value="TPS"/>
    <property type="match status" value="1"/>
</dbReference>
<dbReference type="RefSeq" id="WP_006693416.1">
    <property type="nucleotide sequence ID" value="NZ_JH376800.1"/>
</dbReference>
<evidence type="ECO:0000256" key="1">
    <source>
        <dbReference type="ARBA" id="ARBA00004613"/>
    </source>
</evidence>
<evidence type="ECO:0000259" key="5">
    <source>
        <dbReference type="SMART" id="SM00912"/>
    </source>
</evidence>
<comment type="caution">
    <text evidence="6">The sequence shown here is derived from an EMBL/GenBank/DDBJ whole genome shotgun (WGS) entry which is preliminary data.</text>
</comment>
<dbReference type="InterPro" id="IPR050909">
    <property type="entry name" value="Bact_Autotransporter_VF"/>
</dbReference>
<sequence length="3476" mass="354883">MSMMRKQRRGRMRRSLRGGIGILAAGALMMGGMNHALALPQGGQVAAGAADIAASQAEMAIHQATQNAVINWNSFNIGAGERVNIYQPNAQAALLNRVLGGNPSEIFGTLSANGRVFLVNPAGVLFAPGAQVDAGSIVASTMNITNADFMAGKYAFVGTPSDGKIINRASLIAKNEGTVALLGKNVVNEGVIVARKGAAVLAAGEAVSLDFNGDGKVSVVPTKAAMEQAVTNKGLVEADGGLVFMSAATGDALTRSAVNQEGIVRAASLDGKAGAIRMTANDVRLAAGSVTDVSGAKAGTVEIGGGWQGTGDLAHAQNVTIERGAALRADATAADAAGGTVAVWSDAKTAFAGEITARGKGTGAGGAVETSGAKVQITGAVNASSEAGKAGEWLIDPGDIEVKTRAAGDPEAGSQADVQTVTNSLNGGTSVTIQTANLTGPNDNSITVSDAINKTAGGDATLSLKATGSVNINADITSTAGKLNVDITSDTNHRAGGSVSVATGKNIKTLGGNVKIGGGLVENGVGFANSQSAGEAGITLNGVTIDTTDGTTASGNVELAGSTTANAAGVSLTGATITAGAGKVTLVGKSTGGGKGIALGGNITTRSVELRTDSIDLSGTITGDGDPAGTAKVWTLSDGKTINFGTGTGGLDLAGDTFTSTGKIRNFKKNTVGDAAKKANIIANGVTADEDLEMYTGAGTLTVSGAVNIASTHALTLGSKNAITGAGVITTDMAVLEAADAAVNLTGANAVKKLDGKAKALTLKNGGDLKVGEDTGLVTTNGADVEVTAGDLTVGAHGITNGAGAMKLKASGTLKLDANAEVKSTGAAATSLEAATVNFDTASKVSTAGGTINVKTDALTLPSGAQGTLSSANGAVTVETRTAGKTMSVGSSSADVHMNDLNFINSGTGEIQIGNASTGNVEIGTADVKAPLTVESGATLKFSGTLSNTGNKNTTFKANAVDFAAGANLAAGTGTMKMVTDSVTNWNNVTFADTNDAGTFVLKPKTAGNFTVGGTAGLVTDAGFGKLKAGNFHNVSIGDKANAGMATIDTISSGNLPKYTSILTQGKINITGAVNGAATDTLTLHADAPGTTLGDGLSQSAPVSVGNLLLLGKGSMDLSTQPNAIKNIAADMSDGDLKLKNQTHMKVAVVENRTVTPKVDVDGLKTKTTDIKLDAGQKLTVEGKLNSTDDTKIEADDLDLGNNKVNVGKKLTLEKATKSQTINVGTGTGDWNINNANYGKIKIGGATQTGDVNIKGATFKKPSDIETTGKVTLTGATKAGADGKSDMKIKAHAAELPTASDTLAVKNLDLDLSGGIDLGLGKINGQKDGKVTAKGASASQDIYISDNAADAPAADFRIAYRTINDTLNGFGGFDVAGEKHVYFYGGAVKKSINAAGKLGVEVRDNLSIEGKGTKLTIGADPTQAGHDPASVITGGFTVKQGKTVHVKGSGATKKGEGAEINIQTGSDIHLEQGAKLKVEGNYAMATLNARNGDVVLNEDAKVEVAAGSTPVWVDVTGNQLKLDARAQLDSGTDTVGALRVHTNKIVTPAADDNTTNIVGKSGLVITRKTAGDLTLNNSSTGAGLHVTSDQLNGKLFGNQFSELVLGDNRSQTVTIDGLEANNRVVVKTAETGKVTVGAGGLKVGTDGSGKPYNVTLTTGAIENPTGGKMNIGGGSALNLYTNSIANLTPSSGSPSVTGTGTLGIGTYNGSKTIGLGDGATGDLQLTNNKFTQVFGPNFSHYAVGNGTQGTINVKNSSLGKDVTLQADNINFAGDMTLAAGKTLVVNAKTAANQTAGKITAANLAAVGGNIALEKDNEIGTLAADALSVKVKSNALTIGEITTPAGASVPSRTITGVKAGESGGTAGDVVLSADAMTFDKTVEGKGNLTIQQATAATNLNVGVTGTGLNLPENLFGGAKIKDGFKHVYLGREDATGATKVGGNLNFVDPTTIRSGKTAGSMTVDGSANIRTNGNDFALESKDLTTAAGSNVDTGTGALTLKTDAMNLNGKMKGKKALNILPISHNRDIKLGGTVNDPAKLSLLDKYFNGNNRQFWEYEIINIGDRGGGGRLYQSGTIDMPFTVKIQQAITSGTGGVNLSGSINTHGRDYTVASREVNLDDAHINADGADRDHDGNVAIQADKLNTANGSTITGHGDVSFDTYTPGKTLNFGTPGAGGSASDPTLPSDIFSGTGLLRKNPDGKGFKKIRIGGQNAGDIKVGNVDLPEGLADAVSIKTGGNVTSTGVLKSVPTLEVDAHNVNLTGANEIKNLGNITSATGVSVETKGGTNVTGKITGNNAPINITNKDGGNVTIAPGGQIVGTGTSDVLIEAKGGAFKNKGGANAIQTAPGQRYVVHTEDSVENEIDGLVFEFRRYGTDYTARGSVTIPPGKNAMFYKYQPELKLYSTRAYGDENSTFFNSTAGFHIEDDGNLKRRALDKTEVDYIRDHVQDSGTHNFGTTKHTNVNADVNTADGTVTNALTDVNMRSGARTYGSNSTIANEKITYQGHNDLNYKITVDYRIVPRVVTVTGKTETVNYNGNPHNYTGTNGVTFTNFANGQTAATPGLLSGAVSYTPIADVTKTSGYAQGAVHAGEYSVDLKNSTLSATNYKFKYVPGKLTIKPIDIHFTAPSGERIYGTSNDSVTMTSSTTHTGTLLSGDSFAKYTVTATDGTNDVTERTGVGTYTMTLNGAALATGSRSLATDYHITSDPGTLTIKKRALTITAGDKSRVYGDANTTAGYMNNTRKVNVGAATATTGLVNGDAIDDVTETIDPTATVTTNAGTAGLWTKASAAHFSSGTAANYDITYVNGHFNIKKRTLTLVAGDKSRIYGTANSTAGYVNGTNLFRVKAGTNLVNGDTISTVTETIDSRATITTDAGTAGLKTKIAGAVFGTGNANNYDISYEDGSFAITPRDLTLRAGNKTRIYGTENSTAVYTGGTTKFRADAATATTGLVNGDTVTDVTETTNAVRTTNAGTTGLKTSITNAVFGTGKTSNYNISYVDGGFDITKRDLYITAGDKSRAYGADNATAQYVNGTSRLNVRTADATTGLANGDRISSITETIDPTAAVTTNAGTPHLWTRASAAQFSHGTDANYNIHYADGRFTITPREVLITAGSASRDYGAPNPVITAYTIERGDHTTQRGLLAGDDISGITSHYDAGMNATTRGGLYRGVIHVDPASVAAGYTGATARSNYHFNYAPGNLTIAMRGFDMSTPEGRAVTTGTSSAAQIVAGLTGRHTGTFSAATGVGTSGESRTSNGNNGNSVTVGAPATEARRDTSFADGVTVQMPQDAAPTNWANRVVVTNGSTPEAHDFVEHKDGSFGFDLGRTRGNRGFRPEDPANNTSEAIPVLFTDGGARDLDGIYTVNYSPEKLAIKPSSKKVDIPDPKEIRNTSEQALSFLYQTANGSFKVTFGNGIVTLYPQDEPALSIVTAKDRKAERAVLASGLLTAIEDLGVTPVEIRAVYIFNVMEEQTAEG</sequence>
<evidence type="ECO:0000313" key="7">
    <source>
        <dbReference type="Proteomes" id="UP000004129"/>
    </source>
</evidence>
<evidence type="ECO:0000256" key="2">
    <source>
        <dbReference type="ARBA" id="ARBA00022525"/>
    </source>
</evidence>
<organism evidence="6 7">
    <name type="scientific">Selenomonas infelix ATCC 43532</name>
    <dbReference type="NCBI Taxonomy" id="679201"/>
    <lineage>
        <taxon>Bacteria</taxon>
        <taxon>Bacillati</taxon>
        <taxon>Bacillota</taxon>
        <taxon>Negativicutes</taxon>
        <taxon>Selenomonadales</taxon>
        <taxon>Selenomonadaceae</taxon>
        <taxon>Selenomonas</taxon>
    </lineage>
</organism>
<dbReference type="EMBL" id="ACZM01000019">
    <property type="protein sequence ID" value="EHG18843.1"/>
    <property type="molecule type" value="Genomic_DNA"/>
</dbReference>
<dbReference type="SMART" id="SM00912">
    <property type="entry name" value="Haemagg_act"/>
    <property type="match status" value="1"/>
</dbReference>
<dbReference type="eggNOG" id="COG5295">
    <property type="taxonomic scope" value="Bacteria"/>
</dbReference>
<feature type="domain" description="Filamentous haemagglutinin FhaB/tRNA nuclease CdiA-like TPS" evidence="5">
    <location>
        <begin position="36"/>
        <end position="148"/>
    </location>
</feature>
<reference evidence="6 7" key="1">
    <citation type="submission" date="2011-08" db="EMBL/GenBank/DDBJ databases">
        <title>The Genome Sequence of Selenomonas infelix ATCC 43532.</title>
        <authorList>
            <consortium name="The Broad Institute Genome Sequencing Platform"/>
            <person name="Earl A."/>
            <person name="Ward D."/>
            <person name="Feldgarden M."/>
            <person name="Gevers D."/>
            <person name="Izard J."/>
            <person name="Blanton J.M."/>
            <person name="Baranova O.V."/>
            <person name="Dewhirst F.E."/>
            <person name="Young S.K."/>
            <person name="Zeng Q."/>
            <person name="Gargeya S."/>
            <person name="Fitzgerald M."/>
            <person name="Haas B."/>
            <person name="Abouelleil A."/>
            <person name="Alvarado L."/>
            <person name="Arachchi H.M."/>
            <person name="Berlin A."/>
            <person name="Brown A."/>
            <person name="Chapman S.B."/>
            <person name="Chen Z."/>
            <person name="Dunbar C."/>
            <person name="Freedman E."/>
            <person name="Gearin G."/>
            <person name="Gellesch M."/>
            <person name="Goldberg J."/>
            <person name="Griggs A."/>
            <person name="Gujja S."/>
            <person name="Heiman D."/>
            <person name="Howarth C."/>
            <person name="Larson L."/>
            <person name="Lui A."/>
            <person name="MacDonald P.J.P."/>
            <person name="Montmayeur A."/>
            <person name="Murphy C."/>
            <person name="Neiman D."/>
            <person name="Pearson M."/>
            <person name="Priest M."/>
            <person name="Roberts A."/>
            <person name="Saif S."/>
            <person name="Shea T."/>
            <person name="Shenoy N."/>
            <person name="Sisk P."/>
            <person name="Stolte C."/>
            <person name="Sykes S."/>
            <person name="Wortman J."/>
            <person name="Nusbaum C."/>
            <person name="Birren B."/>
        </authorList>
    </citation>
    <scope>NUCLEOTIDE SEQUENCE [LARGE SCALE GENOMIC DNA]</scope>
    <source>
        <strain evidence="6 7">ATCC 43532</strain>
    </source>
</reference>
<dbReference type="OrthoDB" id="218680at2"/>
<keyword evidence="3" id="KW-0732">Signal</keyword>
<evidence type="ECO:0000256" key="4">
    <source>
        <dbReference type="SAM" id="MobiDB-lite"/>
    </source>
</evidence>
<dbReference type="InterPro" id="IPR012334">
    <property type="entry name" value="Pectin_lyas_fold"/>
</dbReference>
<dbReference type="GO" id="GO:0005576">
    <property type="term" value="C:extracellular region"/>
    <property type="evidence" value="ECO:0007669"/>
    <property type="project" value="UniProtKB-SubCell"/>
</dbReference>
<dbReference type="InterPro" id="IPR008638">
    <property type="entry name" value="FhaB/CdiA-like_TPS"/>
</dbReference>
<gene>
    <name evidence="6" type="ORF">HMPREF9334_01981</name>
</gene>
<comment type="subcellular location">
    <subcellularLocation>
        <location evidence="1">Secreted</location>
    </subcellularLocation>
</comment>
<feature type="region of interest" description="Disordered" evidence="4">
    <location>
        <begin position="3246"/>
        <end position="3267"/>
    </location>
</feature>
<feature type="compositionally biased region" description="Low complexity" evidence="4">
    <location>
        <begin position="3250"/>
        <end position="3263"/>
    </location>
</feature>
<dbReference type="HOGENOM" id="CLU_000145_0_0_9"/>
<keyword evidence="2" id="KW-0964">Secreted</keyword>
<dbReference type="PANTHER" id="PTHR12338">
    <property type="entry name" value="AUTOTRANSPORTER"/>
    <property type="match status" value="1"/>
</dbReference>
<keyword evidence="7" id="KW-1185">Reference proteome</keyword>
<dbReference type="eggNOG" id="COG3210">
    <property type="taxonomic scope" value="Bacteria"/>
</dbReference>
<dbReference type="PATRIC" id="fig|679201.3.peg.1998"/>
<dbReference type="Gene3D" id="2.160.20.10">
    <property type="entry name" value="Single-stranded right-handed beta-helix, Pectin lyase-like"/>
    <property type="match status" value="1"/>
</dbReference>
<accession>G5GRV0</accession>
<proteinExistence type="predicted"/>
<protein>
    <recommendedName>
        <fullName evidence="5">Filamentous haemagglutinin FhaB/tRNA nuclease CdiA-like TPS domain-containing protein</fullName>
    </recommendedName>
</protein>
<name>G5GRV0_9FIRM</name>
<dbReference type="InterPro" id="IPR041286">
    <property type="entry name" value="MBG_2"/>
</dbReference>
<dbReference type="NCBIfam" id="TIGR01901">
    <property type="entry name" value="adhes_NPXG"/>
    <property type="match status" value="1"/>
</dbReference>